<dbReference type="InterPro" id="IPR003679">
    <property type="entry name" value="Amioglycoside_AcTrfase"/>
</dbReference>
<dbReference type="OrthoDB" id="7330654at2"/>
<dbReference type="GO" id="GO:0046353">
    <property type="term" value="F:aminoglycoside 3-N-acetyltransferase activity"/>
    <property type="evidence" value="ECO:0007669"/>
    <property type="project" value="UniProtKB-EC"/>
</dbReference>
<dbReference type="HOGENOM" id="CLU_060091_0_0_0"/>
<keyword evidence="3 4" id="KW-0012">Acyltransferase</keyword>
<dbReference type="Pfam" id="PF02522">
    <property type="entry name" value="Antibiotic_NAT"/>
    <property type="match status" value="1"/>
</dbReference>
<gene>
    <name evidence="5" type="ordered locus">Deipe_1224</name>
</gene>
<keyword evidence="4" id="KW-0046">Antibiotic resistance</keyword>
<sequence length="273" mass="29746">MKTLVTHNKLVADLKALGLQADSIVMVHCKLSALGWVLGGEQTVNDALREVVGPNGTLVMPTQSWQLCDPAYLNDPSVPRECWDDVRASLPVYHPACTPTRTMGAVAELFRTLPGTLRSNHPHRSIAAQGPVAFQVVAQHELTNPCGEATPLGVLYELDAAVLLLGVSYDKCTALHLAEDRADSPGKHLVRNGAALMVDGRREWVEWREPWPSDEDFEAVGAAFAATGQERRGSVGLAESRLFSFRALVDFATNWFPHYRDEATFSQDTAASG</sequence>
<comment type="similarity">
    <text evidence="1 4">Belongs to the antibiotic N-acetyltransferase family.</text>
</comment>
<dbReference type="InterPro" id="IPR028345">
    <property type="entry name" value="Antibiotic_NAT-like"/>
</dbReference>
<evidence type="ECO:0000313" key="6">
    <source>
        <dbReference type="Proteomes" id="UP000010467"/>
    </source>
</evidence>
<dbReference type="SUPFAM" id="SSF110710">
    <property type="entry name" value="TTHA0583/YokD-like"/>
    <property type="match status" value="1"/>
</dbReference>
<comment type="catalytic activity">
    <reaction evidence="4">
        <text>a 2-deoxystreptamine antibiotic + acetyl-CoA = an N(3)-acetyl-2-deoxystreptamine antibiotic + CoA + H(+)</text>
        <dbReference type="Rhea" id="RHEA:12665"/>
        <dbReference type="ChEBI" id="CHEBI:15378"/>
        <dbReference type="ChEBI" id="CHEBI:57287"/>
        <dbReference type="ChEBI" id="CHEBI:57288"/>
        <dbReference type="ChEBI" id="CHEBI:57921"/>
        <dbReference type="ChEBI" id="CHEBI:77452"/>
        <dbReference type="EC" id="2.3.1.81"/>
    </reaction>
</comment>
<name>L0A0S6_DEIPD</name>
<dbReference type="eggNOG" id="COG2746">
    <property type="taxonomic scope" value="Bacteria"/>
</dbReference>
<accession>L0A0S6</accession>
<dbReference type="GO" id="GO:0046677">
    <property type="term" value="P:response to antibiotic"/>
    <property type="evidence" value="ECO:0007669"/>
    <property type="project" value="UniProtKB-KW"/>
</dbReference>
<keyword evidence="6" id="KW-1185">Reference proteome</keyword>
<proteinExistence type="inferred from homology"/>
<dbReference type="PANTHER" id="PTHR11104">
    <property type="entry name" value="AMINOGLYCOSIDE N3-ACETYLTRANSFERASE"/>
    <property type="match status" value="1"/>
</dbReference>
<dbReference type="EMBL" id="CP003382">
    <property type="protein sequence ID" value="AFZ66777.1"/>
    <property type="molecule type" value="Genomic_DNA"/>
</dbReference>
<dbReference type="KEGG" id="dpd:Deipe_1224"/>
<dbReference type="Proteomes" id="UP000010467">
    <property type="component" value="Chromosome"/>
</dbReference>
<evidence type="ECO:0000256" key="4">
    <source>
        <dbReference type="RuleBase" id="RU365031"/>
    </source>
</evidence>
<dbReference type="AlphaFoldDB" id="L0A0S6"/>
<organism evidence="5 6">
    <name type="scientific">Deinococcus peraridilitoris (strain DSM 19664 / LMG 22246 / CIP 109416 / KR-200)</name>
    <dbReference type="NCBI Taxonomy" id="937777"/>
    <lineage>
        <taxon>Bacteria</taxon>
        <taxon>Thermotogati</taxon>
        <taxon>Deinococcota</taxon>
        <taxon>Deinococci</taxon>
        <taxon>Deinococcales</taxon>
        <taxon>Deinococcaceae</taxon>
        <taxon>Deinococcus</taxon>
    </lineage>
</organism>
<protein>
    <recommendedName>
        <fullName evidence="4">Aminoglycoside N(3)-acetyltransferase</fullName>
        <ecNumber evidence="4">2.3.1.-</ecNumber>
    </recommendedName>
</protein>
<evidence type="ECO:0000313" key="5">
    <source>
        <dbReference type="EMBL" id="AFZ66777.1"/>
    </source>
</evidence>
<keyword evidence="2 4" id="KW-0808">Transferase</keyword>
<dbReference type="PANTHER" id="PTHR11104:SF0">
    <property type="entry name" value="SPBETA PROPHAGE-DERIVED AMINOGLYCOSIDE N(3')-ACETYLTRANSFERASE-LIKE PROTEIN YOKD"/>
    <property type="match status" value="1"/>
</dbReference>
<evidence type="ECO:0000256" key="3">
    <source>
        <dbReference type="ARBA" id="ARBA00023315"/>
    </source>
</evidence>
<evidence type="ECO:0000256" key="1">
    <source>
        <dbReference type="ARBA" id="ARBA00006383"/>
    </source>
</evidence>
<evidence type="ECO:0000256" key="2">
    <source>
        <dbReference type="ARBA" id="ARBA00022679"/>
    </source>
</evidence>
<reference evidence="6" key="1">
    <citation type="submission" date="2012-03" db="EMBL/GenBank/DDBJ databases">
        <title>Complete sequence of chromosome of Deinococcus peraridilitoris DSM 19664.</title>
        <authorList>
            <person name="Lucas S."/>
            <person name="Copeland A."/>
            <person name="Lapidus A."/>
            <person name="Glavina del Rio T."/>
            <person name="Dalin E."/>
            <person name="Tice H."/>
            <person name="Bruce D."/>
            <person name="Goodwin L."/>
            <person name="Pitluck S."/>
            <person name="Peters L."/>
            <person name="Mikhailova N."/>
            <person name="Lu M."/>
            <person name="Kyrpides N."/>
            <person name="Mavromatis K."/>
            <person name="Ivanova N."/>
            <person name="Brettin T."/>
            <person name="Detter J.C."/>
            <person name="Han C."/>
            <person name="Larimer F."/>
            <person name="Land M."/>
            <person name="Hauser L."/>
            <person name="Markowitz V."/>
            <person name="Cheng J.-F."/>
            <person name="Hugenholtz P."/>
            <person name="Woyke T."/>
            <person name="Wu D."/>
            <person name="Pukall R."/>
            <person name="Steenblock K."/>
            <person name="Brambilla E."/>
            <person name="Klenk H.-P."/>
            <person name="Eisen J.A."/>
        </authorList>
    </citation>
    <scope>NUCLEOTIDE SEQUENCE [LARGE SCALE GENOMIC DNA]</scope>
    <source>
        <strain evidence="6">DSM 19664 / LMG 22246 / CIP 109416 / KR-200</strain>
    </source>
</reference>
<dbReference type="PATRIC" id="fig|937777.3.peg.1225"/>
<dbReference type="EC" id="2.3.1.-" evidence="4"/>
<dbReference type="RefSeq" id="WP_015235085.1">
    <property type="nucleotide sequence ID" value="NC_019793.1"/>
</dbReference>